<dbReference type="GO" id="GO:0005524">
    <property type="term" value="F:ATP binding"/>
    <property type="evidence" value="ECO:0007669"/>
    <property type="project" value="UniProtKB-KW"/>
</dbReference>
<dbReference type="SUPFAM" id="SSF55785">
    <property type="entry name" value="PYP-like sensor domain (PAS domain)"/>
    <property type="match status" value="2"/>
</dbReference>
<dbReference type="Pfam" id="PF13426">
    <property type="entry name" value="PAS_9"/>
    <property type="match status" value="1"/>
</dbReference>
<dbReference type="InterPro" id="IPR005467">
    <property type="entry name" value="His_kinase_dom"/>
</dbReference>
<dbReference type="SUPFAM" id="SSF47384">
    <property type="entry name" value="Homodimeric domain of signal transducing histidine kinase"/>
    <property type="match status" value="1"/>
</dbReference>
<reference evidence="15 16" key="1">
    <citation type="submission" date="2019-05" db="EMBL/GenBank/DDBJ databases">
        <title>Panacibacter sp. strain 17mud1-8 Genome sequencing and assembly.</title>
        <authorList>
            <person name="Chhetri G."/>
        </authorList>
    </citation>
    <scope>NUCLEOTIDE SEQUENCE [LARGE SCALE GENOMIC DNA]</scope>
    <source>
        <strain evidence="15 16">17mud1-8</strain>
    </source>
</reference>
<feature type="domain" description="PAC" evidence="14">
    <location>
        <begin position="223"/>
        <end position="275"/>
    </location>
</feature>
<dbReference type="AlphaFoldDB" id="A0A4U3LAA7"/>
<evidence type="ECO:0000256" key="10">
    <source>
        <dbReference type="ARBA" id="ARBA00023012"/>
    </source>
</evidence>
<evidence type="ECO:0000259" key="12">
    <source>
        <dbReference type="PROSITE" id="PS50109"/>
    </source>
</evidence>
<dbReference type="Pfam" id="PF13185">
    <property type="entry name" value="GAF_2"/>
    <property type="match status" value="1"/>
</dbReference>
<evidence type="ECO:0000259" key="14">
    <source>
        <dbReference type="PROSITE" id="PS50113"/>
    </source>
</evidence>
<keyword evidence="16" id="KW-1185">Reference proteome</keyword>
<dbReference type="InterPro" id="IPR000014">
    <property type="entry name" value="PAS"/>
</dbReference>
<dbReference type="PRINTS" id="PR00344">
    <property type="entry name" value="BCTRLSENSOR"/>
</dbReference>
<dbReference type="PROSITE" id="PS50112">
    <property type="entry name" value="PAS"/>
    <property type="match status" value="1"/>
</dbReference>
<dbReference type="InterPro" id="IPR003661">
    <property type="entry name" value="HisK_dim/P_dom"/>
</dbReference>
<evidence type="ECO:0000256" key="9">
    <source>
        <dbReference type="ARBA" id="ARBA00022840"/>
    </source>
</evidence>
<comment type="subcellular location">
    <subcellularLocation>
        <location evidence="2">Cell membrane</location>
    </subcellularLocation>
</comment>
<dbReference type="Pfam" id="PF00989">
    <property type="entry name" value="PAS"/>
    <property type="match status" value="1"/>
</dbReference>
<evidence type="ECO:0000256" key="3">
    <source>
        <dbReference type="ARBA" id="ARBA00012438"/>
    </source>
</evidence>
<dbReference type="NCBIfam" id="TIGR00229">
    <property type="entry name" value="sensory_box"/>
    <property type="match status" value="2"/>
</dbReference>
<dbReference type="Gene3D" id="1.10.287.130">
    <property type="match status" value="1"/>
</dbReference>
<evidence type="ECO:0000256" key="2">
    <source>
        <dbReference type="ARBA" id="ARBA00004236"/>
    </source>
</evidence>
<evidence type="ECO:0000313" key="16">
    <source>
        <dbReference type="Proteomes" id="UP000305848"/>
    </source>
</evidence>
<dbReference type="Pfam" id="PF00512">
    <property type="entry name" value="HisKA"/>
    <property type="match status" value="1"/>
</dbReference>
<organism evidence="15 16">
    <name type="scientific">Ilyomonas limi</name>
    <dbReference type="NCBI Taxonomy" id="2575867"/>
    <lineage>
        <taxon>Bacteria</taxon>
        <taxon>Pseudomonadati</taxon>
        <taxon>Bacteroidota</taxon>
        <taxon>Chitinophagia</taxon>
        <taxon>Chitinophagales</taxon>
        <taxon>Chitinophagaceae</taxon>
        <taxon>Ilyomonas</taxon>
    </lineage>
</organism>
<dbReference type="SMART" id="SM00388">
    <property type="entry name" value="HisKA"/>
    <property type="match status" value="1"/>
</dbReference>
<dbReference type="InterPro" id="IPR029016">
    <property type="entry name" value="GAF-like_dom_sf"/>
</dbReference>
<dbReference type="EC" id="2.7.13.3" evidence="3"/>
<dbReference type="SUPFAM" id="SSF55874">
    <property type="entry name" value="ATPase domain of HSP90 chaperone/DNA topoisomerase II/histidine kinase"/>
    <property type="match status" value="1"/>
</dbReference>
<comment type="catalytic activity">
    <reaction evidence="1">
        <text>ATP + protein L-histidine = ADP + protein N-phospho-L-histidine.</text>
        <dbReference type="EC" id="2.7.13.3"/>
    </reaction>
</comment>
<dbReference type="SUPFAM" id="SSF55781">
    <property type="entry name" value="GAF domain-like"/>
    <property type="match status" value="1"/>
</dbReference>
<evidence type="ECO:0000256" key="11">
    <source>
        <dbReference type="ARBA" id="ARBA00023136"/>
    </source>
</evidence>
<dbReference type="Gene3D" id="3.30.450.40">
    <property type="match status" value="1"/>
</dbReference>
<protein>
    <recommendedName>
        <fullName evidence="3">histidine kinase</fullName>
        <ecNumber evidence="3">2.7.13.3</ecNumber>
    </recommendedName>
</protein>
<feature type="domain" description="PAC" evidence="14">
    <location>
        <begin position="101"/>
        <end position="153"/>
    </location>
</feature>
<evidence type="ECO:0000256" key="1">
    <source>
        <dbReference type="ARBA" id="ARBA00000085"/>
    </source>
</evidence>
<name>A0A4U3LAA7_9BACT</name>
<dbReference type="CDD" id="cd00130">
    <property type="entry name" value="PAS"/>
    <property type="match status" value="2"/>
</dbReference>
<proteinExistence type="predicted"/>
<keyword evidence="7" id="KW-0547">Nucleotide-binding</keyword>
<dbReference type="SMART" id="SM00065">
    <property type="entry name" value="GAF"/>
    <property type="match status" value="1"/>
</dbReference>
<dbReference type="InterPro" id="IPR000700">
    <property type="entry name" value="PAS-assoc_C"/>
</dbReference>
<dbReference type="InterPro" id="IPR003018">
    <property type="entry name" value="GAF"/>
</dbReference>
<dbReference type="InterPro" id="IPR036097">
    <property type="entry name" value="HisK_dim/P_sf"/>
</dbReference>
<dbReference type="FunFam" id="3.30.565.10:FF:000023">
    <property type="entry name" value="PAS domain-containing sensor histidine kinase"/>
    <property type="match status" value="1"/>
</dbReference>
<keyword evidence="8" id="KW-0418">Kinase</keyword>
<dbReference type="GO" id="GO:0006355">
    <property type="term" value="P:regulation of DNA-templated transcription"/>
    <property type="evidence" value="ECO:0007669"/>
    <property type="project" value="InterPro"/>
</dbReference>
<evidence type="ECO:0000259" key="13">
    <source>
        <dbReference type="PROSITE" id="PS50112"/>
    </source>
</evidence>
<dbReference type="GO" id="GO:0005886">
    <property type="term" value="C:plasma membrane"/>
    <property type="evidence" value="ECO:0007669"/>
    <property type="project" value="UniProtKB-SubCell"/>
</dbReference>
<dbReference type="PROSITE" id="PS50109">
    <property type="entry name" value="HIS_KIN"/>
    <property type="match status" value="1"/>
</dbReference>
<dbReference type="InterPro" id="IPR001610">
    <property type="entry name" value="PAC"/>
</dbReference>
<evidence type="ECO:0000256" key="7">
    <source>
        <dbReference type="ARBA" id="ARBA00022741"/>
    </source>
</evidence>
<evidence type="ECO:0000256" key="5">
    <source>
        <dbReference type="ARBA" id="ARBA00022553"/>
    </source>
</evidence>
<dbReference type="Proteomes" id="UP000305848">
    <property type="component" value="Unassembled WGS sequence"/>
</dbReference>
<dbReference type="Pfam" id="PF02518">
    <property type="entry name" value="HATPase_c"/>
    <property type="match status" value="1"/>
</dbReference>
<dbReference type="InterPro" id="IPR035965">
    <property type="entry name" value="PAS-like_dom_sf"/>
</dbReference>
<dbReference type="SMART" id="SM00091">
    <property type="entry name" value="PAS"/>
    <property type="match status" value="2"/>
</dbReference>
<comment type="caution">
    <text evidence="15">The sequence shown here is derived from an EMBL/GenBank/DDBJ whole genome shotgun (WGS) entry which is preliminary data.</text>
</comment>
<keyword evidence="10" id="KW-0902">Two-component regulatory system</keyword>
<dbReference type="InterPro" id="IPR003594">
    <property type="entry name" value="HATPase_dom"/>
</dbReference>
<dbReference type="PROSITE" id="PS50113">
    <property type="entry name" value="PAC"/>
    <property type="match status" value="2"/>
</dbReference>
<feature type="domain" description="PAS" evidence="13">
    <location>
        <begin position="150"/>
        <end position="219"/>
    </location>
</feature>
<evidence type="ECO:0000256" key="8">
    <source>
        <dbReference type="ARBA" id="ARBA00022777"/>
    </source>
</evidence>
<dbReference type="InterPro" id="IPR004358">
    <property type="entry name" value="Sig_transdc_His_kin-like_C"/>
</dbReference>
<feature type="domain" description="Histidine kinase" evidence="12">
    <location>
        <begin position="462"/>
        <end position="676"/>
    </location>
</feature>
<dbReference type="OrthoDB" id="9766459at2"/>
<dbReference type="RefSeq" id="WP_137259829.1">
    <property type="nucleotide sequence ID" value="NZ_SZQL01000001.1"/>
</dbReference>
<evidence type="ECO:0000256" key="6">
    <source>
        <dbReference type="ARBA" id="ARBA00022679"/>
    </source>
</evidence>
<accession>A0A4U3LAA7</accession>
<dbReference type="InterPro" id="IPR036890">
    <property type="entry name" value="HATPase_C_sf"/>
</dbReference>
<dbReference type="SMART" id="SM00387">
    <property type="entry name" value="HATPase_c"/>
    <property type="match status" value="1"/>
</dbReference>
<dbReference type="GO" id="GO:0000155">
    <property type="term" value="F:phosphorelay sensor kinase activity"/>
    <property type="evidence" value="ECO:0007669"/>
    <property type="project" value="InterPro"/>
</dbReference>
<dbReference type="PANTHER" id="PTHR43711:SF1">
    <property type="entry name" value="HISTIDINE KINASE 1"/>
    <property type="match status" value="1"/>
</dbReference>
<keyword evidence="4" id="KW-1003">Cell membrane</keyword>
<sequence>MLDSASLDYIHISGNSKHNEIGDIQFSESLLQNLPIAVYTCDADGYIKSYNRAAAKLWGREPVLGRDLWCGAWKIFKVDGNLLPLDSCPMALTLKEKRPFQGEEIIVERPDGNRRFVLANPHPLFDANGALTGAVNTLIDITDQKTDEESKARLAAIVESSHDAIVSKNLNGIIKTWNKEAEHLFGYTAAEAIGRHISLIIPRERLSEEDLIISKIRSGERVDHFETVRLTKDGKEVDISLTISPIKDDKGNIIGASKIARDITEQKALKERMHSHVKSLQIINSLAKSISENLDTQAILQKVTDATTQLIDAEFGAFFYNTVNEKGESLMLYTLSGASKEAFDKFGMPRNTQVFKVTFKGEGILRSDDITKDPRYGKNTPYNGMPEGHLPVVSYLAVPVLSKMGLVIGGLFYGHSQPAKFTKAHEDLVSGIAPQAALALENAKLFETVEALNIKKDEFIGLASHELKTPVTSVLGYLQILQRTLKGDNQNKLFVNKAVQQINKLSSLIADLLDVSKINTGKMPFNFTSFDLVHLLNEVKEMMQQTSNLHSIVLECSTSELMVYADRQRIEQVIINLVSNAIKYSPNANYIIIRCLAAGGNATVSVQDFGAGIPEEEQRFIFERFYRVKNVASHVSGLGIGLYICNEIINRHGGKLSVSSKPGAGSTFTFEIPVSR</sequence>
<dbReference type="Gene3D" id="3.30.450.20">
    <property type="entry name" value="PAS domain"/>
    <property type="match status" value="2"/>
</dbReference>
<dbReference type="EMBL" id="SZQL01000001">
    <property type="protein sequence ID" value="TKK71589.1"/>
    <property type="molecule type" value="Genomic_DNA"/>
</dbReference>
<dbReference type="Gene3D" id="3.30.565.10">
    <property type="entry name" value="Histidine kinase-like ATPase, C-terminal domain"/>
    <property type="match status" value="1"/>
</dbReference>
<keyword evidence="11" id="KW-0472">Membrane</keyword>
<evidence type="ECO:0000256" key="4">
    <source>
        <dbReference type="ARBA" id="ARBA00022475"/>
    </source>
</evidence>
<keyword evidence="5" id="KW-0597">Phosphoprotein</keyword>
<dbReference type="PANTHER" id="PTHR43711">
    <property type="entry name" value="TWO-COMPONENT HISTIDINE KINASE"/>
    <property type="match status" value="1"/>
</dbReference>
<gene>
    <name evidence="15" type="ORF">FC093_00765</name>
</gene>
<evidence type="ECO:0000313" key="15">
    <source>
        <dbReference type="EMBL" id="TKK71589.1"/>
    </source>
</evidence>
<dbReference type="InterPro" id="IPR013767">
    <property type="entry name" value="PAS_fold"/>
</dbReference>
<keyword evidence="6" id="KW-0808">Transferase</keyword>
<keyword evidence="9" id="KW-0067">ATP-binding</keyword>
<dbReference type="CDD" id="cd00082">
    <property type="entry name" value="HisKA"/>
    <property type="match status" value="1"/>
</dbReference>
<dbReference type="CDD" id="cd00075">
    <property type="entry name" value="HATPase"/>
    <property type="match status" value="1"/>
</dbReference>
<dbReference type="InterPro" id="IPR050736">
    <property type="entry name" value="Sensor_HK_Regulatory"/>
</dbReference>
<dbReference type="SMART" id="SM00086">
    <property type="entry name" value="PAC"/>
    <property type="match status" value="2"/>
</dbReference>